<feature type="chain" id="PRO_5031507431" description="Outer membrane protein beta-barrel domain-containing protein" evidence="1">
    <location>
        <begin position="19"/>
        <end position="328"/>
    </location>
</feature>
<dbReference type="RefSeq" id="WP_168884732.1">
    <property type="nucleotide sequence ID" value="NZ_JABAIL010000009.1"/>
</dbReference>
<protein>
    <recommendedName>
        <fullName evidence="4">Outer membrane protein beta-barrel domain-containing protein</fullName>
    </recommendedName>
</protein>
<reference evidence="2 3" key="1">
    <citation type="submission" date="2020-04" db="EMBL/GenBank/DDBJ databases">
        <title>Flammeovirga sp. SR4, a novel species isolated from seawater.</title>
        <authorList>
            <person name="Wang X."/>
        </authorList>
    </citation>
    <scope>NUCLEOTIDE SEQUENCE [LARGE SCALE GENOMIC DNA]</scope>
    <source>
        <strain evidence="2 3">SR4</strain>
    </source>
</reference>
<accession>A0A7X8SPJ2</accession>
<organism evidence="2 3">
    <name type="scientific">Flammeovirga agarivorans</name>
    <dbReference type="NCBI Taxonomy" id="2726742"/>
    <lineage>
        <taxon>Bacteria</taxon>
        <taxon>Pseudomonadati</taxon>
        <taxon>Bacteroidota</taxon>
        <taxon>Cytophagia</taxon>
        <taxon>Cytophagales</taxon>
        <taxon>Flammeovirgaceae</taxon>
        <taxon>Flammeovirga</taxon>
    </lineage>
</organism>
<evidence type="ECO:0000256" key="1">
    <source>
        <dbReference type="SAM" id="SignalP"/>
    </source>
</evidence>
<evidence type="ECO:0000313" key="3">
    <source>
        <dbReference type="Proteomes" id="UP000585050"/>
    </source>
</evidence>
<sequence>MKKLFLITLLLLEITAFAQQTKLAENDSIWPYRFPIWGQEVKDRGINFPLPGGISLHYVYNEMFLDITDFQLGFNHNGYNPIFNKNTLGFKKTRATAHGYNARVDLFALPFLDVYGLFSQVAGGTEVSLQPNFGNEKFPEFSSSVEFTAIAFGGGCTLMYGIGNYFISGDLNYSATRTELLKGNVGVITGSGRIGRRFFFKKERFLAFYVGFMYRNFTNANGNQGDISVREIAPNLEEDVNRWYEGLTDAQKRIMDAVGDQIGIDIGSGNALADISIQYYIKKDLIQKYTFQFGGQFQISPRWMVRGEYGVSAYSKFMLTGFNYRFGL</sequence>
<feature type="signal peptide" evidence="1">
    <location>
        <begin position="1"/>
        <end position="18"/>
    </location>
</feature>
<dbReference type="Proteomes" id="UP000585050">
    <property type="component" value="Unassembled WGS sequence"/>
</dbReference>
<proteinExistence type="predicted"/>
<keyword evidence="1" id="KW-0732">Signal</keyword>
<keyword evidence="3" id="KW-1185">Reference proteome</keyword>
<evidence type="ECO:0008006" key="4">
    <source>
        <dbReference type="Google" id="ProtNLM"/>
    </source>
</evidence>
<dbReference type="AlphaFoldDB" id="A0A7X8SPJ2"/>
<comment type="caution">
    <text evidence="2">The sequence shown here is derived from an EMBL/GenBank/DDBJ whole genome shotgun (WGS) entry which is preliminary data.</text>
</comment>
<dbReference type="EMBL" id="JABAIL010000009">
    <property type="protein sequence ID" value="NLR94019.1"/>
    <property type="molecule type" value="Genomic_DNA"/>
</dbReference>
<evidence type="ECO:0000313" key="2">
    <source>
        <dbReference type="EMBL" id="NLR94019.1"/>
    </source>
</evidence>
<name>A0A7X8SPJ2_9BACT</name>
<gene>
    <name evidence="2" type="ORF">HGP29_22650</name>
</gene>